<comment type="cofactor">
    <cofactor evidence="1">
        <name>heme</name>
        <dbReference type="ChEBI" id="CHEBI:30413"/>
    </cofactor>
</comment>
<evidence type="ECO:0000256" key="7">
    <source>
        <dbReference type="ARBA" id="ARBA00022989"/>
    </source>
</evidence>
<keyword evidence="9 12" id="KW-0408">Iron</keyword>
<dbReference type="PANTHER" id="PTHR47944:SF10">
    <property type="entry name" value="CYTOCHROME P450 98A9"/>
    <property type="match status" value="1"/>
</dbReference>
<evidence type="ECO:0000256" key="3">
    <source>
        <dbReference type="ARBA" id="ARBA00010617"/>
    </source>
</evidence>
<evidence type="ECO:0000256" key="11">
    <source>
        <dbReference type="ARBA" id="ARBA00023136"/>
    </source>
</evidence>
<keyword evidence="7" id="KW-1133">Transmembrane helix</keyword>
<accession>A0AAE1SY95</accession>
<evidence type="ECO:0000256" key="6">
    <source>
        <dbReference type="ARBA" id="ARBA00022723"/>
    </source>
</evidence>
<dbReference type="GO" id="GO:0016705">
    <property type="term" value="F:oxidoreductase activity, acting on paired donors, with incorporation or reduction of molecular oxygen"/>
    <property type="evidence" value="ECO:0007669"/>
    <property type="project" value="InterPro"/>
</dbReference>
<dbReference type="Proteomes" id="UP001291623">
    <property type="component" value="Unassembled WGS sequence"/>
</dbReference>
<dbReference type="GO" id="GO:0020037">
    <property type="term" value="F:heme binding"/>
    <property type="evidence" value="ECO:0007669"/>
    <property type="project" value="InterPro"/>
</dbReference>
<keyword evidence="10 12" id="KW-0503">Monooxygenase</keyword>
<comment type="subcellular location">
    <subcellularLocation>
        <location evidence="2">Membrane</location>
        <topology evidence="2">Single-pass membrane protein</topology>
    </subcellularLocation>
</comment>
<dbReference type="GO" id="GO:0016020">
    <property type="term" value="C:membrane"/>
    <property type="evidence" value="ECO:0007669"/>
    <property type="project" value="UniProtKB-SubCell"/>
</dbReference>
<reference evidence="13" key="1">
    <citation type="submission" date="2023-12" db="EMBL/GenBank/DDBJ databases">
        <title>Genome assembly of Anisodus tanguticus.</title>
        <authorList>
            <person name="Wang Y.-J."/>
        </authorList>
    </citation>
    <scope>NUCLEOTIDE SEQUENCE</scope>
    <source>
        <strain evidence="13">KB-2021</strain>
        <tissue evidence="13">Leaf</tissue>
    </source>
</reference>
<evidence type="ECO:0000313" key="14">
    <source>
        <dbReference type="Proteomes" id="UP001291623"/>
    </source>
</evidence>
<keyword evidence="11" id="KW-0472">Membrane</keyword>
<dbReference type="GO" id="GO:0005506">
    <property type="term" value="F:iron ion binding"/>
    <property type="evidence" value="ECO:0007669"/>
    <property type="project" value="InterPro"/>
</dbReference>
<keyword evidence="6 12" id="KW-0479">Metal-binding</keyword>
<dbReference type="Gene3D" id="1.10.630.10">
    <property type="entry name" value="Cytochrome P450"/>
    <property type="match status" value="1"/>
</dbReference>
<keyword evidence="14" id="KW-1185">Reference proteome</keyword>
<evidence type="ECO:0000256" key="2">
    <source>
        <dbReference type="ARBA" id="ARBA00004167"/>
    </source>
</evidence>
<comment type="caution">
    <text evidence="13">The sequence shown here is derived from an EMBL/GenBank/DDBJ whole genome shotgun (WGS) entry which is preliminary data.</text>
</comment>
<keyword evidence="8 12" id="KW-0560">Oxidoreductase</keyword>
<dbReference type="AlphaFoldDB" id="A0AAE1SY95"/>
<proteinExistence type="inferred from homology"/>
<gene>
    <name evidence="13" type="ORF">RND71_004405</name>
</gene>
<dbReference type="Pfam" id="PF00067">
    <property type="entry name" value="p450"/>
    <property type="match status" value="1"/>
</dbReference>
<dbReference type="SUPFAM" id="SSF48264">
    <property type="entry name" value="Cytochrome P450"/>
    <property type="match status" value="1"/>
</dbReference>
<evidence type="ECO:0000256" key="8">
    <source>
        <dbReference type="ARBA" id="ARBA00023002"/>
    </source>
</evidence>
<evidence type="ECO:0000256" key="9">
    <source>
        <dbReference type="ARBA" id="ARBA00023004"/>
    </source>
</evidence>
<dbReference type="GO" id="GO:0004497">
    <property type="term" value="F:monooxygenase activity"/>
    <property type="evidence" value="ECO:0007669"/>
    <property type="project" value="UniProtKB-KW"/>
</dbReference>
<keyword evidence="4 12" id="KW-0349">Heme</keyword>
<evidence type="ECO:0000256" key="5">
    <source>
        <dbReference type="ARBA" id="ARBA00022692"/>
    </source>
</evidence>
<keyword evidence="5" id="KW-0812">Transmembrane</keyword>
<comment type="similarity">
    <text evidence="3 12">Belongs to the cytochrome P450 family.</text>
</comment>
<evidence type="ECO:0000313" key="13">
    <source>
        <dbReference type="EMBL" id="KAK4378109.1"/>
    </source>
</evidence>
<dbReference type="PROSITE" id="PS00086">
    <property type="entry name" value="CYTOCHROME_P450"/>
    <property type="match status" value="1"/>
</dbReference>
<dbReference type="EMBL" id="JAVYJV010000002">
    <property type="protein sequence ID" value="KAK4378109.1"/>
    <property type="molecule type" value="Genomic_DNA"/>
</dbReference>
<evidence type="ECO:0000256" key="4">
    <source>
        <dbReference type="ARBA" id="ARBA00022617"/>
    </source>
</evidence>
<name>A0AAE1SY95_9SOLA</name>
<organism evidence="13 14">
    <name type="scientific">Anisodus tanguticus</name>
    <dbReference type="NCBI Taxonomy" id="243964"/>
    <lineage>
        <taxon>Eukaryota</taxon>
        <taxon>Viridiplantae</taxon>
        <taxon>Streptophyta</taxon>
        <taxon>Embryophyta</taxon>
        <taxon>Tracheophyta</taxon>
        <taxon>Spermatophyta</taxon>
        <taxon>Magnoliopsida</taxon>
        <taxon>eudicotyledons</taxon>
        <taxon>Gunneridae</taxon>
        <taxon>Pentapetalae</taxon>
        <taxon>asterids</taxon>
        <taxon>lamiids</taxon>
        <taxon>Solanales</taxon>
        <taxon>Solanaceae</taxon>
        <taxon>Solanoideae</taxon>
        <taxon>Hyoscyameae</taxon>
        <taxon>Anisodus</taxon>
    </lineage>
</organism>
<protein>
    <submittedName>
        <fullName evidence="13">Uncharacterized protein</fullName>
    </submittedName>
</protein>
<evidence type="ECO:0000256" key="1">
    <source>
        <dbReference type="ARBA" id="ARBA00001971"/>
    </source>
</evidence>
<dbReference type="InterPro" id="IPR036396">
    <property type="entry name" value="Cyt_P450_sf"/>
</dbReference>
<dbReference type="InterPro" id="IPR017972">
    <property type="entry name" value="Cyt_P450_CS"/>
</dbReference>
<evidence type="ECO:0000256" key="12">
    <source>
        <dbReference type="RuleBase" id="RU000461"/>
    </source>
</evidence>
<dbReference type="PANTHER" id="PTHR47944">
    <property type="entry name" value="CYTOCHROME P450 98A9"/>
    <property type="match status" value="1"/>
</dbReference>
<evidence type="ECO:0000256" key="10">
    <source>
        <dbReference type="ARBA" id="ARBA00023033"/>
    </source>
</evidence>
<dbReference type="InterPro" id="IPR001128">
    <property type="entry name" value="Cyt_P450"/>
</dbReference>
<sequence>MLSSVEAVAYMLLLNADNNAKAGGYNIPKGSIVVIQEFGKTLYNFGQEDVDMKGHDYRLLLFGSDRRVCPGTNLAINLVTSMLAHLLHHFVWSLPIGVKVEDVDMMESPVTVTYMQTPLHVVPTPRLPLCLFTHVK</sequence>